<dbReference type="Gene3D" id="2.60.40.150">
    <property type="entry name" value="C2 domain"/>
    <property type="match status" value="1"/>
</dbReference>
<dbReference type="Pfam" id="PF23554">
    <property type="entry name" value="TPR_DOCK"/>
    <property type="match status" value="1"/>
</dbReference>
<feature type="non-terminal residue" evidence="6">
    <location>
        <position position="1"/>
    </location>
</feature>
<name>A0A7D9DX56_PARCT</name>
<dbReference type="GO" id="GO:0007264">
    <property type="term" value="P:small GTPase-mediated signal transduction"/>
    <property type="evidence" value="ECO:0007669"/>
    <property type="project" value="InterPro"/>
</dbReference>
<sequence length="1274" mass="147071">WCRSLESNVVELYKIHLQSLKETKKIEREVTMPRSSLSIMKAHRHLLLSVKTFVCNIEDNLEVYFSLFDGDNERFLSDRFVMYLDKEVLPDVAENLSSEKTKTLFTDLGRKTFAKELFIVCQVIRTGHMHTELSPKKKHSPNFRRPFACGVFSVQENIDHDDDHFGEDRPFFVPLFPCTNEANFHNMHEDLIRKFLNKSSTSVVDGMSMSASLKVFNGDRARIIGANPLWIPADICVARKLGFPEVILPGDIRNDVFVSLERGEFERGGKSAGRNVEVTVSVLLSNGTVVENCVYAGSGSRGSNEYNSLILYHNNNPNWNETFKLNIPTDKFHDSHVLFVFKHCPTTSHVREKGKKVFGFAFLRPLRTDGTTLVDGGHHLVFYKTSLLDSKNPGKYLAYPSSVADLAWVENEHGLNNSAKSSKEAFFVSTLICSTKLTQNLDLVGLLRWRQHKRKIPEVLDSLVRVRGDEIMKFLQDILDALFAILNEDTETSGMLVFNNLIFIINLLLETKYQQFQAVLNTYISHHFSAALAHRHIVPLFNKVMSIGKGKDGSDVVKVAKSLHYVIKFIMQSWALNIRTQPGKSDLEFKSSVRELFAKLNEAMERNGDGWRGTQSAILLNLPKVYKDLSSVFNDDELADMLKDLFCSARSSSLISSKLNFLDGLITTSPLFHNESSRVTLMPLVLNCLHQQLLQKNELKTCADILGNLLSCLSKVTNGSVNDEVEQISKSLLQVVFQAVVAVDRTSPRAGKYVAILYTLLKMMSEDNYQSYLKSFENQKDLRDFLNKAFGVFTNLLRRNIYADDWFVMKIEGNYVILGAVQNFSQALTDNFLHEDAFDYQLWSTYFHLAIAFVSHEILDVHKYSEAKRMKILEKYGDMRHVMGFELVRMWNSLGGLQSNFIPSMIAPFLEMTLVPEPVLRQETLPLFYDMMDKEMKNSGNIKKVEEEFVDKLDVFLSKDGLGDEEYKELFEQILTEKITRNKELMKPGVLFVNSVVQLLERLLDYRKVSSREEYRDMKMGCIVNLLNYYEEKGKEDMFLRYVNKLYDLHLSAENYIEAGFTLFLYASCLEFEDYQLKEEGDFPAQTERARKEMLYKKAIELLDKGKLWESAIRICKTLIHEYEMEVFDFIKLSEMLQLQATFYENIITTHRVEPIYFRVGFYGKTFPSFLQNKQFVYRGRPVEKIGEFCFRIQREYPDAEVLRHNNPLNEERMLSNKPYIQCCKVDPISDNSSIPRDVNYRISSYYDVNWIDKFQLTRPFHKGEIKDKSNEFA</sequence>
<evidence type="ECO:0000256" key="5">
    <source>
        <dbReference type="PROSITE-ProRule" id="PRU00983"/>
    </source>
</evidence>
<dbReference type="InterPro" id="IPR046770">
    <property type="entry name" value="DOCKER_Lobe_B"/>
</dbReference>
<dbReference type="InterPro" id="IPR032376">
    <property type="entry name" value="DOCK_N"/>
</dbReference>
<reference evidence="6" key="1">
    <citation type="submission" date="2020-04" db="EMBL/GenBank/DDBJ databases">
        <authorList>
            <person name="Alioto T."/>
            <person name="Alioto T."/>
            <person name="Gomez Garrido J."/>
        </authorList>
    </citation>
    <scope>NUCLEOTIDE SEQUENCE</scope>
    <source>
        <strain evidence="6">A484AB</strain>
    </source>
</reference>
<dbReference type="Pfam" id="PF20422">
    <property type="entry name" value="DHR-2_Lobe_B"/>
    <property type="match status" value="1"/>
</dbReference>
<dbReference type="Pfam" id="PF14429">
    <property type="entry name" value="DOCK-C2"/>
    <property type="match status" value="1"/>
</dbReference>
<dbReference type="Proteomes" id="UP001152795">
    <property type="component" value="Unassembled WGS sequence"/>
</dbReference>
<keyword evidence="7" id="KW-1185">Reference proteome</keyword>
<feature type="non-terminal residue" evidence="6">
    <location>
        <position position="1274"/>
    </location>
</feature>
<dbReference type="PANTHER" id="PTHR45653">
    <property type="entry name" value="DEDICATOR OF CYTOKINESIS"/>
    <property type="match status" value="1"/>
</dbReference>
<dbReference type="SUPFAM" id="SSF48371">
    <property type="entry name" value="ARM repeat"/>
    <property type="match status" value="1"/>
</dbReference>
<dbReference type="FunFam" id="1.25.40.410:FF:000003">
    <property type="entry name" value="Dedicator of cytokinesis protein 4"/>
    <property type="match status" value="1"/>
</dbReference>
<dbReference type="GO" id="GO:0005737">
    <property type="term" value="C:cytoplasm"/>
    <property type="evidence" value="ECO:0007669"/>
    <property type="project" value="UniProtKB-SubCell"/>
</dbReference>
<organism evidence="6 7">
    <name type="scientific">Paramuricea clavata</name>
    <name type="common">Red gorgonian</name>
    <name type="synonym">Violescent sea-whip</name>
    <dbReference type="NCBI Taxonomy" id="317549"/>
    <lineage>
        <taxon>Eukaryota</taxon>
        <taxon>Metazoa</taxon>
        <taxon>Cnidaria</taxon>
        <taxon>Anthozoa</taxon>
        <taxon>Octocorallia</taxon>
        <taxon>Malacalcyonacea</taxon>
        <taxon>Plexauridae</taxon>
        <taxon>Paramuricea</taxon>
    </lineage>
</organism>
<evidence type="ECO:0000313" key="7">
    <source>
        <dbReference type="Proteomes" id="UP001152795"/>
    </source>
</evidence>
<dbReference type="InterPro" id="IPR035892">
    <property type="entry name" value="C2_domain_sf"/>
</dbReference>
<comment type="similarity">
    <text evidence="5">Belongs to the DOCK family.</text>
</comment>
<dbReference type="Pfam" id="PF16172">
    <property type="entry name" value="DOCK_N"/>
    <property type="match status" value="1"/>
</dbReference>
<comment type="caution">
    <text evidence="6">The sequence shown here is derived from an EMBL/GenBank/DDBJ whole genome shotgun (WGS) entry which is preliminary data.</text>
</comment>
<dbReference type="GO" id="GO:0005085">
    <property type="term" value="F:guanyl-nucleotide exchange factor activity"/>
    <property type="evidence" value="ECO:0007669"/>
    <property type="project" value="UniProtKB-KW"/>
</dbReference>
<evidence type="ECO:0000313" key="6">
    <source>
        <dbReference type="EMBL" id="CAB3995597.1"/>
    </source>
</evidence>
<dbReference type="InterPro" id="IPR026791">
    <property type="entry name" value="DOCK"/>
</dbReference>
<dbReference type="InterPro" id="IPR016024">
    <property type="entry name" value="ARM-type_fold"/>
</dbReference>
<evidence type="ECO:0000256" key="3">
    <source>
        <dbReference type="ARBA" id="ARBA00022553"/>
    </source>
</evidence>
<evidence type="ECO:0000256" key="2">
    <source>
        <dbReference type="ARBA" id="ARBA00022490"/>
    </source>
</evidence>
<dbReference type="InterPro" id="IPR027357">
    <property type="entry name" value="DOCKER_dom"/>
</dbReference>
<dbReference type="Pfam" id="PF06920">
    <property type="entry name" value="DHR-2_Lobe_A"/>
    <property type="match status" value="1"/>
</dbReference>
<protein>
    <submittedName>
        <fullName evidence="6">Dedicator of cytokinesis 3 isoform X3</fullName>
    </submittedName>
</protein>
<dbReference type="PROSITE" id="PS51651">
    <property type="entry name" value="DOCKER"/>
    <property type="match status" value="1"/>
</dbReference>
<dbReference type="InterPro" id="IPR027007">
    <property type="entry name" value="C2_DOCK-type_domain"/>
</dbReference>
<evidence type="ECO:0000256" key="1">
    <source>
        <dbReference type="ARBA" id="ARBA00004496"/>
    </source>
</evidence>
<keyword evidence="3" id="KW-0597">Phosphoprotein</keyword>
<dbReference type="GO" id="GO:0005886">
    <property type="term" value="C:plasma membrane"/>
    <property type="evidence" value="ECO:0007669"/>
    <property type="project" value="TreeGrafter"/>
</dbReference>
<accession>A0A7D9DX56</accession>
<proteinExistence type="inferred from homology"/>
<dbReference type="EMBL" id="CACRXK020002696">
    <property type="protein sequence ID" value="CAB3995597.1"/>
    <property type="molecule type" value="Genomic_DNA"/>
</dbReference>
<dbReference type="InterPro" id="IPR056372">
    <property type="entry name" value="TPR_DOCK"/>
</dbReference>
<evidence type="ECO:0000256" key="4">
    <source>
        <dbReference type="ARBA" id="ARBA00022658"/>
    </source>
</evidence>
<keyword evidence="4" id="KW-0344">Guanine-nucleotide releasing factor</keyword>
<dbReference type="AlphaFoldDB" id="A0A7D9DX56"/>
<dbReference type="InterPro" id="IPR043161">
    <property type="entry name" value="DOCK_C_lobe_A"/>
</dbReference>
<dbReference type="Gene3D" id="1.25.40.410">
    <property type="match status" value="1"/>
</dbReference>
<gene>
    <name evidence="6" type="ORF">PACLA_8A064224</name>
</gene>
<keyword evidence="2" id="KW-0963">Cytoplasm</keyword>
<dbReference type="PANTHER" id="PTHR45653:SF12">
    <property type="entry name" value="SPONGE, ISOFORM E"/>
    <property type="match status" value="1"/>
</dbReference>
<dbReference type="InterPro" id="IPR046769">
    <property type="entry name" value="DOCKER_Lobe_A"/>
</dbReference>
<comment type="subcellular location">
    <subcellularLocation>
        <location evidence="1">Cytoplasm</location>
    </subcellularLocation>
</comment>
<dbReference type="OrthoDB" id="18896at2759"/>
<dbReference type="PROSITE" id="PS51650">
    <property type="entry name" value="C2_DOCK"/>
    <property type="match status" value="1"/>
</dbReference>
<dbReference type="GO" id="GO:0031267">
    <property type="term" value="F:small GTPase binding"/>
    <property type="evidence" value="ECO:0007669"/>
    <property type="project" value="TreeGrafter"/>
</dbReference>